<dbReference type="Gene3D" id="2.40.100.10">
    <property type="entry name" value="Cyclophilin-like"/>
    <property type="match status" value="1"/>
</dbReference>
<accession>A0A0K6H2Y7</accession>
<keyword evidence="1" id="KW-0547">Nucleotide-binding</keyword>
<keyword evidence="2" id="KW-0378">Hydrolase</keyword>
<dbReference type="EMBL" id="CYHB01000002">
    <property type="protein sequence ID" value="CUA85084.1"/>
    <property type="molecule type" value="Genomic_DNA"/>
</dbReference>
<keyword evidence="3" id="KW-0067">ATP-binding</keyword>
<dbReference type="NCBIfam" id="TIGR00370">
    <property type="entry name" value="5-oxoprolinase subunit PxpB"/>
    <property type="match status" value="1"/>
</dbReference>
<evidence type="ECO:0000313" key="5">
    <source>
        <dbReference type="EMBL" id="CUA85084.1"/>
    </source>
</evidence>
<dbReference type="Pfam" id="PF02682">
    <property type="entry name" value="CT_C_D"/>
    <property type="match status" value="1"/>
</dbReference>
<dbReference type="GO" id="GO:0016787">
    <property type="term" value="F:hydrolase activity"/>
    <property type="evidence" value="ECO:0007669"/>
    <property type="project" value="UniProtKB-KW"/>
</dbReference>
<dbReference type="Gene3D" id="3.30.1360.40">
    <property type="match status" value="1"/>
</dbReference>
<organism evidence="5 6">
    <name type="scientific">Pseudidiomarina woesei</name>
    <dbReference type="NCBI Taxonomy" id="1381080"/>
    <lineage>
        <taxon>Bacteria</taxon>
        <taxon>Pseudomonadati</taxon>
        <taxon>Pseudomonadota</taxon>
        <taxon>Gammaproteobacteria</taxon>
        <taxon>Alteromonadales</taxon>
        <taxon>Idiomarinaceae</taxon>
        <taxon>Pseudidiomarina</taxon>
    </lineage>
</organism>
<dbReference type="RefSeq" id="WP_055438763.1">
    <property type="nucleotide sequence ID" value="NZ_CYHB01000002.1"/>
</dbReference>
<dbReference type="GO" id="GO:0005524">
    <property type="term" value="F:ATP binding"/>
    <property type="evidence" value="ECO:0007669"/>
    <property type="project" value="UniProtKB-KW"/>
</dbReference>
<dbReference type="PANTHER" id="PTHR34698:SF2">
    <property type="entry name" value="5-OXOPROLINASE SUBUNIT B"/>
    <property type="match status" value="1"/>
</dbReference>
<evidence type="ECO:0000256" key="3">
    <source>
        <dbReference type="ARBA" id="ARBA00022840"/>
    </source>
</evidence>
<dbReference type="InterPro" id="IPR010016">
    <property type="entry name" value="PxpB"/>
</dbReference>
<proteinExistence type="predicted"/>
<feature type="domain" description="Carboxyltransferase" evidence="4">
    <location>
        <begin position="3"/>
        <end position="200"/>
    </location>
</feature>
<dbReference type="SMART" id="SM00796">
    <property type="entry name" value="AHS1"/>
    <property type="match status" value="1"/>
</dbReference>
<sequence length="228" mass="25347">MQARLEVAAIDAVMVVFEARVDLAINQAVHQFAAQLKQANPSWLRDIVPAYHSAMVVYDIHQTDLPSVTYYLEQLLRQPTEQHHSLASTQHRFQVCYEAPYAPDMPRVIEHTGLSAAEIIALHSEREYHVYTVGFAPGFAYLGDVDERIQTPRLATPRSKVPAGSVAIANQQTAIYPRTSPGGWNLIGRVANWDMRQGLAIQAGDSVVFEVINAADFAALEQQQRPLS</sequence>
<dbReference type="InterPro" id="IPR029000">
    <property type="entry name" value="Cyclophilin-like_dom_sf"/>
</dbReference>
<gene>
    <name evidence="5" type="ORF">Ga0061064_1102</name>
</gene>
<dbReference type="SUPFAM" id="SSF50891">
    <property type="entry name" value="Cyclophilin-like"/>
    <property type="match status" value="1"/>
</dbReference>
<dbReference type="PANTHER" id="PTHR34698">
    <property type="entry name" value="5-OXOPROLINASE SUBUNIT B"/>
    <property type="match status" value="1"/>
</dbReference>
<reference evidence="6" key="1">
    <citation type="submission" date="2015-08" db="EMBL/GenBank/DDBJ databases">
        <authorList>
            <person name="Varghese N."/>
        </authorList>
    </citation>
    <scope>NUCLEOTIDE SEQUENCE [LARGE SCALE GENOMIC DNA]</scope>
    <source>
        <strain evidence="6">DSM 27808</strain>
    </source>
</reference>
<dbReference type="OrthoDB" id="9778567at2"/>
<dbReference type="Proteomes" id="UP000182598">
    <property type="component" value="Unassembled WGS sequence"/>
</dbReference>
<evidence type="ECO:0000256" key="2">
    <source>
        <dbReference type="ARBA" id="ARBA00022801"/>
    </source>
</evidence>
<dbReference type="SUPFAM" id="SSF160467">
    <property type="entry name" value="PH0987 N-terminal domain-like"/>
    <property type="match status" value="1"/>
</dbReference>
<evidence type="ECO:0000259" key="4">
    <source>
        <dbReference type="SMART" id="SM00796"/>
    </source>
</evidence>
<name>A0A0K6H2Y7_9GAMM</name>
<keyword evidence="6" id="KW-1185">Reference proteome</keyword>
<protein>
    <submittedName>
        <fullName evidence="5">Sensor histidine kinase inhibitor, KipI family</fullName>
    </submittedName>
</protein>
<evidence type="ECO:0000256" key="1">
    <source>
        <dbReference type="ARBA" id="ARBA00022741"/>
    </source>
</evidence>
<dbReference type="InterPro" id="IPR003833">
    <property type="entry name" value="CT_C_D"/>
</dbReference>
<evidence type="ECO:0000313" key="6">
    <source>
        <dbReference type="Proteomes" id="UP000182598"/>
    </source>
</evidence>
<dbReference type="AlphaFoldDB" id="A0A0K6H2Y7"/>